<evidence type="ECO:0000256" key="8">
    <source>
        <dbReference type="SAM" id="Phobius"/>
    </source>
</evidence>
<keyword evidence="11" id="KW-0067">ATP-binding</keyword>
<comment type="catalytic activity">
    <reaction evidence="1">
        <text>ATP + protein L-histidine = ADP + protein N-phospho-L-histidine.</text>
        <dbReference type="EC" id="2.7.13.3"/>
    </reaction>
</comment>
<keyword evidence="12" id="KW-1185">Reference proteome</keyword>
<dbReference type="Gene3D" id="6.10.340.10">
    <property type="match status" value="1"/>
</dbReference>
<dbReference type="Pfam" id="PF02518">
    <property type="entry name" value="HATPase_c"/>
    <property type="match status" value="1"/>
</dbReference>
<keyword evidence="7" id="KW-0902">Two-component regulatory system</keyword>
<evidence type="ECO:0000256" key="4">
    <source>
        <dbReference type="ARBA" id="ARBA00022553"/>
    </source>
</evidence>
<keyword evidence="4" id="KW-0597">Phosphoprotein</keyword>
<dbReference type="GO" id="GO:0005524">
    <property type="term" value="F:ATP binding"/>
    <property type="evidence" value="ECO:0007669"/>
    <property type="project" value="UniProtKB-KW"/>
</dbReference>
<evidence type="ECO:0000313" key="11">
    <source>
        <dbReference type="EMBL" id="MEQ3353173.1"/>
    </source>
</evidence>
<dbReference type="InterPro" id="IPR003594">
    <property type="entry name" value="HATPase_dom"/>
</dbReference>
<keyword evidence="8" id="KW-0472">Membrane</keyword>
<dbReference type="RefSeq" id="WP_349053566.1">
    <property type="nucleotide sequence ID" value="NZ_JBBNPS010000004.1"/>
</dbReference>
<keyword evidence="5" id="KW-0808">Transferase</keyword>
<dbReference type="CDD" id="cd06225">
    <property type="entry name" value="HAMP"/>
    <property type="match status" value="1"/>
</dbReference>
<feature type="domain" description="Histidine kinase" evidence="9">
    <location>
        <begin position="250"/>
        <end position="464"/>
    </location>
</feature>
<dbReference type="PROSITE" id="PS50109">
    <property type="entry name" value="HIS_KIN"/>
    <property type="match status" value="1"/>
</dbReference>
<accession>A0ABV1J4R7</accession>
<dbReference type="SMART" id="SM00387">
    <property type="entry name" value="HATPase_c"/>
    <property type="match status" value="1"/>
</dbReference>
<dbReference type="EC" id="2.7.13.3" evidence="3"/>
<dbReference type="PANTHER" id="PTHR43547:SF2">
    <property type="entry name" value="HYBRID SIGNAL TRANSDUCTION HISTIDINE KINASE C"/>
    <property type="match status" value="1"/>
</dbReference>
<gene>
    <name evidence="11" type="ORF">AAA081_02500</name>
</gene>
<dbReference type="PROSITE" id="PS50885">
    <property type="entry name" value="HAMP"/>
    <property type="match status" value="1"/>
</dbReference>
<dbReference type="InterPro" id="IPR036890">
    <property type="entry name" value="HATPase_C_sf"/>
</dbReference>
<evidence type="ECO:0000256" key="7">
    <source>
        <dbReference type="ARBA" id="ARBA00023012"/>
    </source>
</evidence>
<dbReference type="CDD" id="cd00075">
    <property type="entry name" value="HATPase"/>
    <property type="match status" value="1"/>
</dbReference>
<dbReference type="InterPro" id="IPR003661">
    <property type="entry name" value="HisK_dim/P_dom"/>
</dbReference>
<dbReference type="InterPro" id="IPR005467">
    <property type="entry name" value="His_kinase_dom"/>
</dbReference>
<dbReference type="Proteomes" id="UP001481872">
    <property type="component" value="Unassembled WGS sequence"/>
</dbReference>
<dbReference type="InterPro" id="IPR004358">
    <property type="entry name" value="Sig_transdc_His_kin-like_C"/>
</dbReference>
<protein>
    <recommendedName>
        <fullName evidence="3">histidine kinase</fullName>
        <ecNumber evidence="3">2.7.13.3</ecNumber>
    </recommendedName>
</protein>
<proteinExistence type="predicted"/>
<keyword evidence="6" id="KW-0418">Kinase</keyword>
<keyword evidence="11" id="KW-0547">Nucleotide-binding</keyword>
<evidence type="ECO:0000256" key="1">
    <source>
        <dbReference type="ARBA" id="ARBA00000085"/>
    </source>
</evidence>
<comment type="subcellular location">
    <subcellularLocation>
        <location evidence="2">Membrane</location>
    </subcellularLocation>
</comment>
<evidence type="ECO:0000259" key="9">
    <source>
        <dbReference type="PROSITE" id="PS50109"/>
    </source>
</evidence>
<dbReference type="SUPFAM" id="SSF158472">
    <property type="entry name" value="HAMP domain-like"/>
    <property type="match status" value="1"/>
</dbReference>
<dbReference type="Gene3D" id="1.10.287.130">
    <property type="match status" value="1"/>
</dbReference>
<evidence type="ECO:0000259" key="10">
    <source>
        <dbReference type="PROSITE" id="PS50885"/>
    </source>
</evidence>
<evidence type="ECO:0000256" key="3">
    <source>
        <dbReference type="ARBA" id="ARBA00012438"/>
    </source>
</evidence>
<dbReference type="Pfam" id="PF00512">
    <property type="entry name" value="HisKA"/>
    <property type="match status" value="1"/>
</dbReference>
<evidence type="ECO:0000313" key="12">
    <source>
        <dbReference type="Proteomes" id="UP001481872"/>
    </source>
</evidence>
<dbReference type="SMART" id="SM00388">
    <property type="entry name" value="HisKA"/>
    <property type="match status" value="1"/>
</dbReference>
<dbReference type="SUPFAM" id="SSF55874">
    <property type="entry name" value="ATPase domain of HSP90 chaperone/DNA topoisomerase II/histidine kinase"/>
    <property type="match status" value="1"/>
</dbReference>
<feature type="domain" description="HAMP" evidence="10">
    <location>
        <begin position="190"/>
        <end position="242"/>
    </location>
</feature>
<dbReference type="PANTHER" id="PTHR43547">
    <property type="entry name" value="TWO-COMPONENT HISTIDINE KINASE"/>
    <property type="match status" value="1"/>
</dbReference>
<dbReference type="Gene3D" id="3.30.565.10">
    <property type="entry name" value="Histidine kinase-like ATPase, C-terminal domain"/>
    <property type="match status" value="1"/>
</dbReference>
<evidence type="ECO:0000256" key="5">
    <source>
        <dbReference type="ARBA" id="ARBA00022679"/>
    </source>
</evidence>
<dbReference type="SUPFAM" id="SSF47384">
    <property type="entry name" value="Homodimeric domain of signal transducing histidine kinase"/>
    <property type="match status" value="1"/>
</dbReference>
<sequence>MKHSIRKTVTRNFVALILLTVSLLDLALIFGFREYTYGGVKFYLNQQLDSAVYTYDRYFKSRSIDELLDGDYDMIFNQFGGQVQMIDKDAQLVYDSIGAINEPVKDYPDVIQALKGKADFRIGPVPYSDTKVLSVSRPLYSNDNRVIGALRYSSSLAPAIRSVWTLSRYLLLLTALVMAIAVVVSRMLAKSITRPIEEIQSTAIQLADGQYKKHIVMKRDDELGQLAQSINTLAAEIVRKEQVKNDFISSISHELRTPLTSIKGWAAVLKDTDPTETEVMNEGFEIIENETDRLSKMVEELLDFSRYISGRITLKKDRFDITSTCEDVWKQMKPRASKENIHLVNEINEEVVLLTADEDRLRQVLINLIDNAIKFTDPGGWVLFEARKNFPNYEMIISDNGVGMDENELALAKEKFYKGKHSNSHSGLGLSIADEIVKLHNGAIQIVSEKSVGTTIRIIIPLGSEADA</sequence>
<name>A0ABV1J4R7_9FIRM</name>
<dbReference type="CDD" id="cd00082">
    <property type="entry name" value="HisKA"/>
    <property type="match status" value="1"/>
</dbReference>
<evidence type="ECO:0000256" key="6">
    <source>
        <dbReference type="ARBA" id="ARBA00022777"/>
    </source>
</evidence>
<feature type="transmembrane region" description="Helical" evidence="8">
    <location>
        <begin position="12"/>
        <end position="32"/>
    </location>
</feature>
<keyword evidence="8" id="KW-0812">Transmembrane</keyword>
<reference evidence="11 12" key="1">
    <citation type="submission" date="2024-04" db="EMBL/GenBank/DDBJ databases">
        <title>Human intestinal bacterial collection.</title>
        <authorList>
            <person name="Pauvert C."/>
            <person name="Hitch T.C.A."/>
            <person name="Clavel T."/>
        </authorList>
    </citation>
    <scope>NUCLEOTIDE SEQUENCE [LARGE SCALE GENOMIC DNA]</scope>
    <source>
        <strain evidence="11 12">CLA-SR-H026</strain>
    </source>
</reference>
<dbReference type="Pfam" id="PF00672">
    <property type="entry name" value="HAMP"/>
    <property type="match status" value="1"/>
</dbReference>
<dbReference type="SMART" id="SM00304">
    <property type="entry name" value="HAMP"/>
    <property type="match status" value="1"/>
</dbReference>
<dbReference type="InterPro" id="IPR036097">
    <property type="entry name" value="HisK_dim/P_sf"/>
</dbReference>
<comment type="caution">
    <text evidence="11">The sequence shown here is derived from an EMBL/GenBank/DDBJ whole genome shotgun (WGS) entry which is preliminary data.</text>
</comment>
<evidence type="ECO:0000256" key="2">
    <source>
        <dbReference type="ARBA" id="ARBA00004370"/>
    </source>
</evidence>
<keyword evidence="8" id="KW-1133">Transmembrane helix</keyword>
<dbReference type="EMBL" id="JBBNPS010000004">
    <property type="protein sequence ID" value="MEQ3353173.1"/>
    <property type="molecule type" value="Genomic_DNA"/>
</dbReference>
<dbReference type="PRINTS" id="PR00344">
    <property type="entry name" value="BCTRLSENSOR"/>
</dbReference>
<organism evidence="11 12">
    <name type="scientific">Aedoeadaptatus acetigenes</name>
    <dbReference type="NCBI Taxonomy" id="2981723"/>
    <lineage>
        <taxon>Bacteria</taxon>
        <taxon>Bacillati</taxon>
        <taxon>Bacillota</taxon>
        <taxon>Tissierellia</taxon>
        <taxon>Tissierellales</taxon>
        <taxon>Peptoniphilaceae</taxon>
        <taxon>Aedoeadaptatus</taxon>
    </lineage>
</organism>
<dbReference type="InterPro" id="IPR003660">
    <property type="entry name" value="HAMP_dom"/>
</dbReference>